<dbReference type="Proteomes" id="UP000698800">
    <property type="component" value="Unassembled WGS sequence"/>
</dbReference>
<dbReference type="Pfam" id="PF06218">
    <property type="entry name" value="NPR2"/>
    <property type="match status" value="1"/>
</dbReference>
<dbReference type="GO" id="GO:0005774">
    <property type="term" value="C:vacuolar membrane"/>
    <property type="evidence" value="ECO:0007669"/>
    <property type="project" value="TreeGrafter"/>
</dbReference>
<comment type="caution">
    <text evidence="2">The sequence shown here is derived from an EMBL/GenBank/DDBJ whole genome shotgun (WGS) entry which is preliminary data.</text>
</comment>
<organism evidence="2 3">
    <name type="scientific">Glutinoglossum americanum</name>
    <dbReference type="NCBI Taxonomy" id="1670608"/>
    <lineage>
        <taxon>Eukaryota</taxon>
        <taxon>Fungi</taxon>
        <taxon>Dikarya</taxon>
        <taxon>Ascomycota</taxon>
        <taxon>Pezizomycotina</taxon>
        <taxon>Geoglossomycetes</taxon>
        <taxon>Geoglossales</taxon>
        <taxon>Geoglossaceae</taxon>
        <taxon>Glutinoglossum</taxon>
    </lineage>
</organism>
<evidence type="ECO:0000256" key="1">
    <source>
        <dbReference type="ARBA" id="ARBA00008433"/>
    </source>
</evidence>
<dbReference type="PANTHER" id="PTHR12991">
    <property type="entry name" value="NITROGEN PERMEASE REGULATOR 2/TUMOR SUPPRESSOR CANDIDATE 4"/>
    <property type="match status" value="1"/>
</dbReference>
<dbReference type="PANTHER" id="PTHR12991:SF10">
    <property type="entry name" value="GATOR COMPLEX PROTEIN NPRL2"/>
    <property type="match status" value="1"/>
</dbReference>
<dbReference type="EMBL" id="JAGHQL010000426">
    <property type="protein sequence ID" value="KAH0533606.1"/>
    <property type="molecule type" value="Genomic_DNA"/>
</dbReference>
<comment type="similarity">
    <text evidence="1">Belongs to the NPR2 family.</text>
</comment>
<proteinExistence type="inferred from homology"/>
<evidence type="ECO:0000313" key="3">
    <source>
        <dbReference type="Proteomes" id="UP000698800"/>
    </source>
</evidence>
<dbReference type="GO" id="GO:1904262">
    <property type="term" value="P:negative regulation of TORC1 signaling"/>
    <property type="evidence" value="ECO:0007669"/>
    <property type="project" value="TreeGrafter"/>
</dbReference>
<name>A0A9P8HYD5_9PEZI</name>
<keyword evidence="3" id="KW-1185">Reference proteome</keyword>
<feature type="non-terminal residue" evidence="2">
    <location>
        <position position="1"/>
    </location>
</feature>
<accession>A0A9P8HYD5</accession>
<evidence type="ECO:0000313" key="2">
    <source>
        <dbReference type="EMBL" id="KAH0533606.1"/>
    </source>
</evidence>
<sequence>IIPHINGLNSTARIASLAHADPHLVNQALSHLLYYNCLLITDIFQFSAIYAVTAEISLLVTDKDMQQECASYIACSSPALLSSTSPALLSSTSPNDPPQPPHSSIPATRIISLYASLRQGLALKQWCLDHAAFLDGIDVRRFISFGVVKGFLYRVHKYAVKTTDASSTSPGVDVGAGAAAGGKSGVAKPPATPGGAAVGAGAGAGAGTGVGAGAGEDDTRRAAERLPLMAKYLDGTHCLDEICTDLGWSEKDVLKKLSSYGDVQIIHK</sequence>
<protein>
    <recommendedName>
        <fullName evidence="4">Nitrogen permease regulator 2</fullName>
    </recommendedName>
</protein>
<dbReference type="GO" id="GO:0010508">
    <property type="term" value="P:positive regulation of autophagy"/>
    <property type="evidence" value="ECO:0007669"/>
    <property type="project" value="TreeGrafter"/>
</dbReference>
<dbReference type="InterPro" id="IPR009348">
    <property type="entry name" value="NPR2-like"/>
</dbReference>
<evidence type="ECO:0008006" key="4">
    <source>
        <dbReference type="Google" id="ProtNLM"/>
    </source>
</evidence>
<reference evidence="2" key="1">
    <citation type="submission" date="2021-03" db="EMBL/GenBank/DDBJ databases">
        <title>Comparative genomics and phylogenomic investigation of the class Geoglossomycetes provide insights into ecological specialization and systematics.</title>
        <authorList>
            <person name="Melie T."/>
            <person name="Pirro S."/>
            <person name="Miller A.N."/>
            <person name="Quandt A."/>
        </authorList>
    </citation>
    <scope>NUCLEOTIDE SEQUENCE</scope>
    <source>
        <strain evidence="2">GBOQ0MN5Z8</strain>
    </source>
</reference>
<gene>
    <name evidence="2" type="ORF">FGG08_007641</name>
</gene>
<dbReference type="OrthoDB" id="338854at2759"/>
<dbReference type="AlphaFoldDB" id="A0A9P8HYD5"/>
<dbReference type="GO" id="GO:0005096">
    <property type="term" value="F:GTPase activator activity"/>
    <property type="evidence" value="ECO:0007669"/>
    <property type="project" value="TreeGrafter"/>
</dbReference>
<dbReference type="GO" id="GO:1990130">
    <property type="term" value="C:GATOR1 complex"/>
    <property type="evidence" value="ECO:0007669"/>
    <property type="project" value="TreeGrafter"/>
</dbReference>